<evidence type="ECO:0000256" key="1">
    <source>
        <dbReference type="SAM" id="MobiDB-lite"/>
    </source>
</evidence>
<name>A0A5A7Q5V5_STRAF</name>
<feature type="compositionally biased region" description="Basic and acidic residues" evidence="1">
    <location>
        <begin position="127"/>
        <end position="138"/>
    </location>
</feature>
<sequence length="187" mass="20459">MLRQPSPDQSLHLPRVFPHPFLVPPNIQPPQIRQGVGQHKLPRQLKKTPHHLPAPPHLLPIPINAREPLPSHQPQHHVQVQLPQPLLHVHQNPARPILPLFPPTEQLVNRQSRLGRAHISLHLDLPGREQLSRDEPSHLDPVGAVGRESEGGEPAAEVAGGSEGRAGGYGRVTGGEEVFGELPAADD</sequence>
<dbReference type="EMBL" id="BKCP01005949">
    <property type="protein sequence ID" value="GER40629.1"/>
    <property type="molecule type" value="Genomic_DNA"/>
</dbReference>
<gene>
    <name evidence="2" type="ORF">STAS_17311</name>
</gene>
<dbReference type="AlphaFoldDB" id="A0A5A7Q5V5"/>
<feature type="compositionally biased region" description="Gly residues" evidence="1">
    <location>
        <begin position="161"/>
        <end position="173"/>
    </location>
</feature>
<dbReference type="Proteomes" id="UP000325081">
    <property type="component" value="Unassembled WGS sequence"/>
</dbReference>
<comment type="caution">
    <text evidence="2">The sequence shown here is derived from an EMBL/GenBank/DDBJ whole genome shotgun (WGS) entry which is preliminary data.</text>
</comment>
<keyword evidence="3" id="KW-1185">Reference proteome</keyword>
<protein>
    <submittedName>
        <fullName evidence="2">Metalloendopeptidases</fullName>
    </submittedName>
</protein>
<organism evidence="2 3">
    <name type="scientific">Striga asiatica</name>
    <name type="common">Asiatic witchweed</name>
    <name type="synonym">Buchnera asiatica</name>
    <dbReference type="NCBI Taxonomy" id="4170"/>
    <lineage>
        <taxon>Eukaryota</taxon>
        <taxon>Viridiplantae</taxon>
        <taxon>Streptophyta</taxon>
        <taxon>Embryophyta</taxon>
        <taxon>Tracheophyta</taxon>
        <taxon>Spermatophyta</taxon>
        <taxon>Magnoliopsida</taxon>
        <taxon>eudicotyledons</taxon>
        <taxon>Gunneridae</taxon>
        <taxon>Pentapetalae</taxon>
        <taxon>asterids</taxon>
        <taxon>lamiids</taxon>
        <taxon>Lamiales</taxon>
        <taxon>Orobanchaceae</taxon>
        <taxon>Buchnereae</taxon>
        <taxon>Striga</taxon>
    </lineage>
</organism>
<reference evidence="3" key="1">
    <citation type="journal article" date="2019" name="Curr. Biol.">
        <title>Genome Sequence of Striga asiatica Provides Insight into the Evolution of Plant Parasitism.</title>
        <authorList>
            <person name="Yoshida S."/>
            <person name="Kim S."/>
            <person name="Wafula E.K."/>
            <person name="Tanskanen J."/>
            <person name="Kim Y.M."/>
            <person name="Honaas L."/>
            <person name="Yang Z."/>
            <person name="Spallek T."/>
            <person name="Conn C.E."/>
            <person name="Ichihashi Y."/>
            <person name="Cheong K."/>
            <person name="Cui S."/>
            <person name="Der J.P."/>
            <person name="Gundlach H."/>
            <person name="Jiao Y."/>
            <person name="Hori C."/>
            <person name="Ishida J.K."/>
            <person name="Kasahara H."/>
            <person name="Kiba T."/>
            <person name="Kim M.S."/>
            <person name="Koo N."/>
            <person name="Laohavisit A."/>
            <person name="Lee Y.H."/>
            <person name="Lumba S."/>
            <person name="McCourt P."/>
            <person name="Mortimer J.C."/>
            <person name="Mutuku J.M."/>
            <person name="Nomura T."/>
            <person name="Sasaki-Sekimoto Y."/>
            <person name="Seto Y."/>
            <person name="Wang Y."/>
            <person name="Wakatake T."/>
            <person name="Sakakibara H."/>
            <person name="Demura T."/>
            <person name="Yamaguchi S."/>
            <person name="Yoneyama K."/>
            <person name="Manabe R.I."/>
            <person name="Nelson D.C."/>
            <person name="Schulman A.H."/>
            <person name="Timko M.P."/>
            <person name="dePamphilis C.W."/>
            <person name="Choi D."/>
            <person name="Shirasu K."/>
        </authorList>
    </citation>
    <scope>NUCLEOTIDE SEQUENCE [LARGE SCALE GENOMIC DNA]</scope>
    <source>
        <strain evidence="3">cv. UVA1</strain>
    </source>
</reference>
<feature type="region of interest" description="Disordered" evidence="1">
    <location>
        <begin position="127"/>
        <end position="187"/>
    </location>
</feature>
<evidence type="ECO:0000313" key="2">
    <source>
        <dbReference type="EMBL" id="GER40629.1"/>
    </source>
</evidence>
<accession>A0A5A7Q5V5</accession>
<proteinExistence type="predicted"/>
<evidence type="ECO:0000313" key="3">
    <source>
        <dbReference type="Proteomes" id="UP000325081"/>
    </source>
</evidence>